<feature type="compositionally biased region" description="Polar residues" evidence="1">
    <location>
        <begin position="1"/>
        <end position="15"/>
    </location>
</feature>
<geneLocation type="plasmid" evidence="2">
    <name>pCNB</name>
</geneLocation>
<evidence type="ECO:0008006" key="3">
    <source>
        <dbReference type="Google" id="ProtNLM"/>
    </source>
</evidence>
<proteinExistence type="predicted"/>
<protein>
    <recommendedName>
        <fullName evidence="3">KlcB</fullName>
    </recommendedName>
</protein>
<name>A7K7H2_COMTE</name>
<reference evidence="2" key="2">
    <citation type="journal article" date="2006" name="Appl. Environ. Microbiol.">
        <title>Novel partial reductive pathway for 4-chloronitrobenzene and nitrobenzene degradation in Comamonas sp. strain CNB-1.</title>
        <authorList>
            <person name="Wu J.F."/>
            <person name="Jiang C.Y."/>
            <person name="Wang B.J."/>
            <person name="Ma Y.F."/>
            <person name="Liu Z.P."/>
            <person name="Liu S.J."/>
        </authorList>
    </citation>
    <scope>NUCLEOTIDE SEQUENCE</scope>
    <source>
        <plasmid evidence="2">pCNB</plasmid>
    </source>
</reference>
<feature type="region of interest" description="Disordered" evidence="1">
    <location>
        <begin position="1"/>
        <end position="20"/>
    </location>
</feature>
<reference evidence="2" key="3">
    <citation type="submission" date="2006-10" db="EMBL/GenBank/DDBJ databases">
        <authorList>
            <person name="Ma Y."/>
            <person name="Liu L."/>
            <person name="Wang S."/>
            <person name="Wu J."/>
            <person name="Zhao G."/>
            <person name="Liu S."/>
        </authorList>
    </citation>
    <scope>NUCLEOTIDE SEQUENCE</scope>
    <source>
        <plasmid evidence="2">pCNB</plasmid>
    </source>
</reference>
<dbReference type="EMBL" id="EF079106">
    <property type="protein sequence ID" value="ABM06196.1"/>
    <property type="molecule type" value="Genomic_DNA"/>
</dbReference>
<reference evidence="2" key="4">
    <citation type="journal article" date="2007" name="Appl. Environ. Microbiol.">
        <title>Nucleotide sequence of plasmid pCNB1 from Comamonas strain CNB-1 reveals novel genetic organization and evolution for 4-chloronitrobenzene degradation.</title>
        <authorList>
            <person name="Ma Y.F."/>
            <person name="Wu J.F."/>
            <person name="Wang S.Y."/>
            <person name="Jiang C.Y."/>
            <person name="Zhang Y."/>
            <person name="Qi S.W."/>
            <person name="Liu L."/>
            <person name="Zhao G.P."/>
            <person name="Liu S.J."/>
        </authorList>
    </citation>
    <scope>NUCLEOTIDE SEQUENCE</scope>
    <source>
        <plasmid evidence="2">pCNB</plasmid>
    </source>
</reference>
<evidence type="ECO:0000313" key="2">
    <source>
        <dbReference type="EMBL" id="ABM06196.1"/>
    </source>
</evidence>
<dbReference type="PATRIC" id="fig|688245.4.peg.13"/>
<dbReference type="AlphaFoldDB" id="A7K7H2"/>
<organism evidence="2">
    <name type="scientific">Comamonas testosteroni CNB-1</name>
    <dbReference type="NCBI Taxonomy" id="543891"/>
    <lineage>
        <taxon>Bacteria</taxon>
        <taxon>Pseudomonadati</taxon>
        <taxon>Pseudomonadota</taxon>
        <taxon>Betaproteobacteria</taxon>
        <taxon>Burkholderiales</taxon>
        <taxon>Comamonadaceae</taxon>
        <taxon>Comamonas</taxon>
    </lineage>
</organism>
<accession>A7K7H2</accession>
<evidence type="ECO:0000256" key="1">
    <source>
        <dbReference type="SAM" id="MobiDB-lite"/>
    </source>
</evidence>
<sequence>MTRNNAPQAPTNSYATDGKCHNAEPGTYGHECGKPAAWIGTNHKGFSSGFCDDCKRHGYEARDVIAWRRADT</sequence>
<reference evidence="2" key="1">
    <citation type="journal article" date="2005" name="Arch. Microbiol.">
        <title>A novel 2-aminophenol 1,6-dioxygenase involved in the degradation of p-chloronitrobenzene by Comamonas strain CNB-1: purification, properties, genetic cloning and expression in Escherichia coli.</title>
        <authorList>
            <person name="Wu J.F."/>
            <person name="Sun C.W."/>
            <person name="Jiang C.Y."/>
            <person name="Liu Z.P."/>
            <person name="Liu S.J."/>
        </authorList>
    </citation>
    <scope>NUCLEOTIDE SEQUENCE</scope>
    <source>
        <plasmid evidence="2">pCNB</plasmid>
    </source>
</reference>
<keyword evidence="2" id="KW-0614">Plasmid</keyword>